<dbReference type="PANTHER" id="PTHR35273:SF2">
    <property type="entry name" value="ALPHA-GALACTOSIDASE"/>
    <property type="match status" value="1"/>
</dbReference>
<feature type="chain" id="PRO_5010183174" description="Glycoside-hydrolase family GH114 TIM-barrel domain-containing protein" evidence="1">
    <location>
        <begin position="22"/>
        <end position="254"/>
    </location>
</feature>
<comment type="caution">
    <text evidence="3">The sequence shown here is derived from an EMBL/GenBank/DDBJ whole genome shotgun (WGS) entry which is preliminary data.</text>
</comment>
<dbReference type="AlphaFoldDB" id="A0A1G5MP56"/>
<reference evidence="4" key="1">
    <citation type="submission" date="2016-10" db="EMBL/GenBank/DDBJ databases">
        <authorList>
            <person name="de Groot N.N."/>
        </authorList>
    </citation>
    <scope>NUCLEOTIDE SEQUENCE [LARGE SCALE GENOMIC DNA]</scope>
    <source>
        <strain evidence="4">DSM 15758</strain>
    </source>
</reference>
<proteinExistence type="predicted"/>
<dbReference type="PANTHER" id="PTHR35273">
    <property type="entry name" value="ALPHA-1,4 POLYGALACTOSAMINIDASE, PUTATIVE (AFU_ORTHOLOGUE AFUA_3G07890)-RELATED"/>
    <property type="match status" value="1"/>
</dbReference>
<evidence type="ECO:0000313" key="3">
    <source>
        <dbReference type="EMBL" id="SCZ27037.1"/>
    </source>
</evidence>
<dbReference type="Proteomes" id="UP000183046">
    <property type="component" value="Unassembled WGS sequence"/>
</dbReference>
<feature type="domain" description="Glycoside-hydrolase family GH114 TIM-barrel" evidence="2">
    <location>
        <begin position="32"/>
        <end position="243"/>
    </location>
</feature>
<dbReference type="Gene3D" id="3.20.20.70">
    <property type="entry name" value="Aldolase class I"/>
    <property type="match status" value="1"/>
</dbReference>
<name>A0A1G5MP56_9PSED</name>
<organism evidence="3 4">
    <name type="scientific">Pseudomonas oryzihabitans</name>
    <dbReference type="NCBI Taxonomy" id="47885"/>
    <lineage>
        <taxon>Bacteria</taxon>
        <taxon>Pseudomonadati</taxon>
        <taxon>Pseudomonadota</taxon>
        <taxon>Gammaproteobacteria</taxon>
        <taxon>Pseudomonadales</taxon>
        <taxon>Pseudomonadaceae</taxon>
        <taxon>Pseudomonas</taxon>
    </lineage>
</organism>
<gene>
    <name evidence="3" type="ORF">SAMN05216279_102443</name>
</gene>
<dbReference type="RefSeq" id="WP_241495339.1">
    <property type="nucleotide sequence ID" value="NZ_DAMALT010000177.1"/>
</dbReference>
<dbReference type="SUPFAM" id="SSF51445">
    <property type="entry name" value="(Trans)glycosidases"/>
    <property type="match status" value="1"/>
</dbReference>
<feature type="signal peptide" evidence="1">
    <location>
        <begin position="1"/>
        <end position="21"/>
    </location>
</feature>
<dbReference type="EMBL" id="FMWB01000002">
    <property type="protein sequence ID" value="SCZ27037.1"/>
    <property type="molecule type" value="Genomic_DNA"/>
</dbReference>
<dbReference type="InterPro" id="IPR017853">
    <property type="entry name" value="GH"/>
</dbReference>
<dbReference type="STRING" id="237610.BJP27_15700"/>
<keyword evidence="1" id="KW-0732">Signal</keyword>
<evidence type="ECO:0000256" key="1">
    <source>
        <dbReference type="SAM" id="SignalP"/>
    </source>
</evidence>
<evidence type="ECO:0000313" key="4">
    <source>
        <dbReference type="Proteomes" id="UP000183046"/>
    </source>
</evidence>
<dbReference type="eggNOG" id="COG3868">
    <property type="taxonomic scope" value="Bacteria"/>
</dbReference>
<accession>A0A1G5MP56</accession>
<protein>
    <recommendedName>
        <fullName evidence="2">Glycoside-hydrolase family GH114 TIM-barrel domain-containing protein</fullName>
    </recommendedName>
</protein>
<dbReference type="InterPro" id="IPR004352">
    <property type="entry name" value="GH114_TIM-barrel"/>
</dbReference>
<dbReference type="InterPro" id="IPR013785">
    <property type="entry name" value="Aldolase_TIM"/>
</dbReference>
<dbReference type="Pfam" id="PF03537">
    <property type="entry name" value="Glyco_hydro_114"/>
    <property type="match status" value="1"/>
</dbReference>
<evidence type="ECO:0000259" key="2">
    <source>
        <dbReference type="Pfam" id="PF03537"/>
    </source>
</evidence>
<sequence>MRLSACSLLLCGMFAAASSQAALPPPLPQTLTWHVQLNGVLQKPNRTLYDIDLYDTSKAVIANLKGNGKTVICYFSAGTWEDWRPDAALYPKAALGKALDAWPGERWLDIRRADVRVLLAKRLDLAVQKGCQGVDPDNVDGFSNPNGLKLTRAQQLDFLNWLADEAHKRSLLVGLKNAVDLVPSLYTKFDFALNESCYDYAECNAYSYFRTQKKPVMIIDYGLYSTKRCSQAKTSGYNLQFYPLSLAALGTACK</sequence>